<dbReference type="InterPro" id="IPR001296">
    <property type="entry name" value="Glyco_trans_1"/>
</dbReference>
<proteinExistence type="predicted"/>
<protein>
    <submittedName>
        <fullName evidence="3">Uncharacterized protein</fullName>
    </submittedName>
</protein>
<dbReference type="Proteomes" id="UP000251561">
    <property type="component" value="Chromosome"/>
</dbReference>
<dbReference type="PANTHER" id="PTHR12526:SF630">
    <property type="entry name" value="GLYCOSYLTRANSFERASE"/>
    <property type="match status" value="1"/>
</dbReference>
<dbReference type="OrthoDB" id="9811239at2"/>
<feature type="domain" description="Glycosyltransferase subfamily 4-like N-terminal" evidence="2">
    <location>
        <begin position="21"/>
        <end position="181"/>
    </location>
</feature>
<evidence type="ECO:0000313" key="3">
    <source>
        <dbReference type="EMBL" id="AXB55349.1"/>
    </source>
</evidence>
<dbReference type="Pfam" id="PF00534">
    <property type="entry name" value="Glycos_transf_1"/>
    <property type="match status" value="1"/>
</dbReference>
<dbReference type="AlphaFoldDB" id="A0A344LN57"/>
<dbReference type="EMBL" id="CP030261">
    <property type="protein sequence ID" value="AXB55349.1"/>
    <property type="molecule type" value="Genomic_DNA"/>
</dbReference>
<evidence type="ECO:0000259" key="1">
    <source>
        <dbReference type="Pfam" id="PF00534"/>
    </source>
</evidence>
<dbReference type="PANTHER" id="PTHR12526">
    <property type="entry name" value="GLYCOSYLTRANSFERASE"/>
    <property type="match status" value="1"/>
</dbReference>
<evidence type="ECO:0000259" key="2">
    <source>
        <dbReference type="Pfam" id="PF13439"/>
    </source>
</evidence>
<name>A0A344LN57_9FLAO</name>
<feature type="domain" description="Glycosyl transferase family 1" evidence="1">
    <location>
        <begin position="187"/>
        <end position="345"/>
    </location>
</feature>
<keyword evidence="4" id="KW-1185">Reference proteome</keyword>
<dbReference type="GO" id="GO:0016757">
    <property type="term" value="F:glycosyltransferase activity"/>
    <property type="evidence" value="ECO:0007669"/>
    <property type="project" value="InterPro"/>
</dbReference>
<sequence length="371" mass="42618">MLNSNNLKMKIGILVYKMSGVGGVEKITSEKVNAWIESYGYDVVLITKCEAETPFFYEINKKCKRYDLNIPAKLRSGVKNYIKNIPSAFKLYTELNKVMRSEKIDVLFTTMRGIDSLVVPFVKIRIPKVSEIHGSGFAHNRKAWILKSLIINRYKKFVVLNKSEVDYYPLDNIAVIPNFIDNSDYNYSKNDKKNIIISAGRISREKQFDHLIDIWSIIASKYDQWEVHLYGDGPIEILREKINAMSLQDSFKIFPSTAQIKNKMQDASIFALVSATEAFPMVLLEAMNAKLPIISYDSPNGPKSMVTDGKDGFIVPLNNKISFAEKLELLINDALLRENFIENQRMKLDMFSKKRVMNQWNDLILEILAKK</sequence>
<gene>
    <name evidence="3" type="ORF">HYN86_01510</name>
</gene>
<dbReference type="Gene3D" id="3.40.50.2000">
    <property type="entry name" value="Glycogen Phosphorylase B"/>
    <property type="match status" value="2"/>
</dbReference>
<dbReference type="KEGG" id="ffl:HYN86_01510"/>
<organism evidence="3 4">
    <name type="scientific">Flavobacterium fluviale</name>
    <dbReference type="NCBI Taxonomy" id="2249356"/>
    <lineage>
        <taxon>Bacteria</taxon>
        <taxon>Pseudomonadati</taxon>
        <taxon>Bacteroidota</taxon>
        <taxon>Flavobacteriia</taxon>
        <taxon>Flavobacteriales</taxon>
        <taxon>Flavobacteriaceae</taxon>
        <taxon>Flavobacterium</taxon>
    </lineage>
</organism>
<evidence type="ECO:0000313" key="4">
    <source>
        <dbReference type="Proteomes" id="UP000251561"/>
    </source>
</evidence>
<reference evidence="3 4" key="1">
    <citation type="submission" date="2018-06" db="EMBL/GenBank/DDBJ databases">
        <title>Genome sequencing of Flavobacterium.</title>
        <authorList>
            <person name="Baek M.-G."/>
            <person name="Yi H."/>
        </authorList>
    </citation>
    <scope>NUCLEOTIDE SEQUENCE [LARGE SCALE GENOMIC DNA]</scope>
    <source>
        <strain evidence="3 4">HYN0086</strain>
    </source>
</reference>
<dbReference type="SUPFAM" id="SSF53756">
    <property type="entry name" value="UDP-Glycosyltransferase/glycogen phosphorylase"/>
    <property type="match status" value="1"/>
</dbReference>
<accession>A0A344LN57</accession>
<dbReference type="Pfam" id="PF13439">
    <property type="entry name" value="Glyco_transf_4"/>
    <property type="match status" value="1"/>
</dbReference>
<dbReference type="InterPro" id="IPR028098">
    <property type="entry name" value="Glyco_trans_4-like_N"/>
</dbReference>
<dbReference type="CDD" id="cd03820">
    <property type="entry name" value="GT4_AmsD-like"/>
    <property type="match status" value="1"/>
</dbReference>